<dbReference type="InterPro" id="IPR011604">
    <property type="entry name" value="PDDEXK-like_dom_sf"/>
</dbReference>
<dbReference type="InterPro" id="IPR011335">
    <property type="entry name" value="Restrct_endonuc-II-like"/>
</dbReference>
<keyword evidence="2" id="KW-0269">Exonuclease</keyword>
<gene>
    <name evidence="2" type="ORF">Syn7803US120_210</name>
</gene>
<dbReference type="Pfam" id="PF12705">
    <property type="entry name" value="PDDEXK_1"/>
    <property type="match status" value="1"/>
</dbReference>
<sequence length="231" mass="26280">MKLFNHVGLDPIEMSAEMVEGKRVYLTPTGHHYPSVTTVIGNNAAKKAGIAKWRARVGEKAANAKTTRATGRGTKYHSIAEDYFNNNLDLKKYKSHPLPVLMFHHSRPDLDRINNIYLQEAALYSKHLEIAGRVDCIAEFDGVLSIIDFKTAAEPKREKYLYDYFVQETAYACMLQENYGLSVKQLVTIVACENGETQVKVLPPKKEFFMKLMSYISEYQEQHGQKTIIRG</sequence>
<organism evidence="2 3">
    <name type="scientific">Synechococcus phage ACG-2014i</name>
    <dbReference type="NCBI Taxonomy" id="1493513"/>
    <lineage>
        <taxon>Viruses</taxon>
        <taxon>Duplodnaviria</taxon>
        <taxon>Heunggongvirae</taxon>
        <taxon>Uroviricota</taxon>
        <taxon>Caudoviricetes</taxon>
        <taxon>Pantevenvirales</taxon>
        <taxon>Kyanoviridae</taxon>
        <taxon>Chalconvirus</taxon>
        <taxon>Chalconvirus acg2014i</taxon>
    </lineage>
</organism>
<dbReference type="KEGG" id="vg:24405057"/>
<dbReference type="PANTHER" id="PTHR31340:SF3">
    <property type="entry name" value="MITOCHONDRIAL GENOME MAINTENANCE EXONUCLEASE 1"/>
    <property type="match status" value="1"/>
</dbReference>
<feature type="domain" description="PD-(D/E)XK endonuclease-like" evidence="1">
    <location>
        <begin position="126"/>
        <end position="182"/>
    </location>
</feature>
<evidence type="ECO:0000313" key="2">
    <source>
        <dbReference type="EMBL" id="AIX26931.1"/>
    </source>
</evidence>
<dbReference type="PANTHER" id="PTHR31340">
    <property type="entry name" value="MITOCHONDRIAL GENOME MAINTENANCE EXONUCLEASE 1"/>
    <property type="match status" value="1"/>
</dbReference>
<protein>
    <submittedName>
        <fullName evidence="2">Exonuclease</fullName>
    </submittedName>
</protein>
<dbReference type="GO" id="GO:0004527">
    <property type="term" value="F:exonuclease activity"/>
    <property type="evidence" value="ECO:0007669"/>
    <property type="project" value="UniProtKB-KW"/>
</dbReference>
<dbReference type="GeneID" id="24405057"/>
<evidence type="ECO:0000313" key="3">
    <source>
        <dbReference type="Proteomes" id="UP000033009"/>
    </source>
</evidence>
<evidence type="ECO:0000259" key="1">
    <source>
        <dbReference type="Pfam" id="PF12705"/>
    </source>
</evidence>
<keyword evidence="2" id="KW-0540">Nuclease</keyword>
<dbReference type="InterPro" id="IPR038726">
    <property type="entry name" value="PDDEXK_AddAB-type"/>
</dbReference>
<dbReference type="Proteomes" id="UP000033009">
    <property type="component" value="Segment"/>
</dbReference>
<keyword evidence="3" id="KW-1185">Reference proteome</keyword>
<reference evidence="2 3" key="1">
    <citation type="submission" date="2013-12" db="EMBL/GenBank/DDBJ databases">
        <title>Ecological redundancy of diverse viral populations within a natural community.</title>
        <authorList>
            <person name="Gregory A.C."/>
            <person name="LaButti K."/>
            <person name="Copeland A."/>
            <person name="Woyke T."/>
            <person name="Sullivan M.B."/>
        </authorList>
    </citation>
    <scope>NUCLEOTIDE SEQUENCE [LARGE SCALE GENOMIC DNA]</scope>
    <source>
        <strain evidence="2">Syn7803US120</strain>
    </source>
</reference>
<keyword evidence="2" id="KW-0378">Hydrolase</keyword>
<dbReference type="RefSeq" id="YP_009140999.1">
    <property type="nucleotide sequence ID" value="NC_027132.1"/>
</dbReference>
<accession>A0A0E3FGH7</accession>
<dbReference type="Gene3D" id="3.90.320.10">
    <property type="match status" value="1"/>
</dbReference>
<dbReference type="EMBL" id="KJ019082">
    <property type="protein sequence ID" value="AIX26931.1"/>
    <property type="molecule type" value="Genomic_DNA"/>
</dbReference>
<name>A0A0E3FGH7_9CAUD</name>
<proteinExistence type="predicted"/>
<dbReference type="SUPFAM" id="SSF52980">
    <property type="entry name" value="Restriction endonuclease-like"/>
    <property type="match status" value="1"/>
</dbReference>